<dbReference type="GO" id="GO:0032259">
    <property type="term" value="P:methylation"/>
    <property type="evidence" value="ECO:0007669"/>
    <property type="project" value="UniProtKB-KW"/>
</dbReference>
<dbReference type="InterPro" id="IPR020598">
    <property type="entry name" value="rRNA_Ade_methylase_Trfase_N"/>
</dbReference>
<keyword evidence="3" id="KW-0949">S-adenosyl-L-methionine</keyword>
<dbReference type="SUPFAM" id="SSF53335">
    <property type="entry name" value="S-adenosyl-L-methionine-dependent methyltransferases"/>
    <property type="match status" value="1"/>
</dbReference>
<reference evidence="5 6" key="1">
    <citation type="submission" date="2023-07" db="EMBL/GenBank/DDBJ databases">
        <title>Sorghum-associated microbial communities from plants grown in Nebraska, USA.</title>
        <authorList>
            <person name="Schachtman D."/>
        </authorList>
    </citation>
    <scope>NUCLEOTIDE SEQUENCE [LARGE SCALE GENOMIC DNA]</scope>
    <source>
        <strain evidence="5 6">584</strain>
    </source>
</reference>
<organism evidence="5 6">
    <name type="scientific">Inquilinus ginsengisoli</name>
    <dbReference type="NCBI Taxonomy" id="363840"/>
    <lineage>
        <taxon>Bacteria</taxon>
        <taxon>Pseudomonadati</taxon>
        <taxon>Pseudomonadota</taxon>
        <taxon>Alphaproteobacteria</taxon>
        <taxon>Rhodospirillales</taxon>
        <taxon>Rhodospirillaceae</taxon>
        <taxon>Inquilinus</taxon>
    </lineage>
</organism>
<keyword evidence="1 5" id="KW-0489">Methyltransferase</keyword>
<dbReference type="Proteomes" id="UP001262410">
    <property type="component" value="Unassembled WGS sequence"/>
</dbReference>
<dbReference type="EC" id="2.1.1.71" evidence="5"/>
<evidence type="ECO:0000256" key="3">
    <source>
        <dbReference type="ARBA" id="ARBA00022691"/>
    </source>
</evidence>
<gene>
    <name evidence="5" type="ORF">E9232_005101</name>
</gene>
<dbReference type="GO" id="GO:0000773">
    <property type="term" value="F:phosphatidyl-N-methylethanolamine N-methyltransferase activity"/>
    <property type="evidence" value="ECO:0007669"/>
    <property type="project" value="UniProtKB-EC"/>
</dbReference>
<keyword evidence="2 5" id="KW-0808">Transferase</keyword>
<dbReference type="RefSeq" id="WP_309798766.1">
    <property type="nucleotide sequence ID" value="NZ_JAVDPW010000009.1"/>
</dbReference>
<dbReference type="EMBL" id="JAVDPW010000009">
    <property type="protein sequence ID" value="MDR6292561.1"/>
    <property type="molecule type" value="Genomic_DNA"/>
</dbReference>
<sequence length="194" mass="21636">MNKDSWLFLRLWFRSPLKIAAWAPSSPALARAFARHVDPRVEDPVLELGAGTGSITEELLATGLPPEKLIVVEKMPELCAVLRRRFPGVRVLEGDVADIGTMLEAAGVIRLSTVVSTLPIIWFPLELQRRIIDAAFTRMGRAGQFLQITNQILSPLPRRKLGLRGRLVDFVWRSLPPSGAWSYRRDGKGMIDAT</sequence>
<evidence type="ECO:0000313" key="5">
    <source>
        <dbReference type="EMBL" id="MDR6292561.1"/>
    </source>
</evidence>
<evidence type="ECO:0000313" key="6">
    <source>
        <dbReference type="Proteomes" id="UP001262410"/>
    </source>
</evidence>
<proteinExistence type="predicted"/>
<dbReference type="GO" id="GO:0004608">
    <property type="term" value="F:phosphatidylethanolamine N-methyltransferase activity"/>
    <property type="evidence" value="ECO:0007669"/>
    <property type="project" value="UniProtKB-EC"/>
</dbReference>
<dbReference type="InterPro" id="IPR029063">
    <property type="entry name" value="SAM-dependent_MTases_sf"/>
</dbReference>
<evidence type="ECO:0000259" key="4">
    <source>
        <dbReference type="SMART" id="SM00650"/>
    </source>
</evidence>
<name>A0ABU1JVB1_9PROT</name>
<dbReference type="CDD" id="cd02440">
    <property type="entry name" value="AdoMet_MTases"/>
    <property type="match status" value="1"/>
</dbReference>
<evidence type="ECO:0000256" key="2">
    <source>
        <dbReference type="ARBA" id="ARBA00022679"/>
    </source>
</evidence>
<accession>A0ABU1JVB1</accession>
<protein>
    <submittedName>
        <fullName evidence="5">Phosphatidylethanolamine/phosphatidyl-N-methylethanolamine N-methyltransferase</fullName>
        <ecNumber evidence="5">2.1.1.17</ecNumber>
        <ecNumber evidence="5">2.1.1.71</ecNumber>
    </submittedName>
</protein>
<comment type="caution">
    <text evidence="5">The sequence shown here is derived from an EMBL/GenBank/DDBJ whole genome shotgun (WGS) entry which is preliminary data.</text>
</comment>
<feature type="domain" description="Ribosomal RNA adenine methylase transferase N-terminal" evidence="4">
    <location>
        <begin position="29"/>
        <end position="143"/>
    </location>
</feature>
<evidence type="ECO:0000256" key="1">
    <source>
        <dbReference type="ARBA" id="ARBA00022603"/>
    </source>
</evidence>
<dbReference type="Gene3D" id="3.40.50.150">
    <property type="entry name" value="Vaccinia Virus protein VP39"/>
    <property type="match status" value="1"/>
</dbReference>
<dbReference type="EC" id="2.1.1.17" evidence="5"/>
<keyword evidence="6" id="KW-1185">Reference proteome</keyword>
<dbReference type="SMART" id="SM00650">
    <property type="entry name" value="rADc"/>
    <property type="match status" value="1"/>
</dbReference>